<dbReference type="InterPro" id="IPR036397">
    <property type="entry name" value="RNaseH_sf"/>
</dbReference>
<organism evidence="4">
    <name type="scientific">Pithovirus LCPAC102</name>
    <dbReference type="NCBI Taxonomy" id="2506587"/>
    <lineage>
        <taxon>Viruses</taxon>
        <taxon>Pithoviruses</taxon>
    </lineage>
</organism>
<dbReference type="Pfam" id="PF01612">
    <property type="entry name" value="DNA_pol_A_exo1"/>
    <property type="match status" value="1"/>
</dbReference>
<dbReference type="PANTHER" id="PTHR13620:SF104">
    <property type="entry name" value="EXONUCLEASE 3'-5' DOMAIN-CONTAINING PROTEIN 2"/>
    <property type="match status" value="1"/>
</dbReference>
<reference evidence="4" key="1">
    <citation type="journal article" date="2019" name="MBio">
        <title>Virus Genomes from Deep Sea Sediments Expand the Ocean Megavirome and Support Independent Origins of Viral Gigantism.</title>
        <authorList>
            <person name="Backstrom D."/>
            <person name="Yutin N."/>
            <person name="Jorgensen S.L."/>
            <person name="Dharamshi J."/>
            <person name="Homa F."/>
            <person name="Zaremba-Niedwiedzka K."/>
            <person name="Spang A."/>
            <person name="Wolf Y.I."/>
            <person name="Koonin E.V."/>
            <person name="Ettema T.J."/>
        </authorList>
    </citation>
    <scope>NUCLEOTIDE SEQUENCE</scope>
</reference>
<dbReference type="GO" id="GO:0006139">
    <property type="term" value="P:nucleobase-containing compound metabolic process"/>
    <property type="evidence" value="ECO:0007669"/>
    <property type="project" value="InterPro"/>
</dbReference>
<dbReference type="InterPro" id="IPR051132">
    <property type="entry name" value="3-5_Exonuclease_domain"/>
</dbReference>
<protein>
    <submittedName>
        <fullName evidence="4">3'-5' exonuclease</fullName>
    </submittedName>
</protein>
<keyword evidence="2" id="KW-0378">Hydrolase</keyword>
<dbReference type="PANTHER" id="PTHR13620">
    <property type="entry name" value="3-5 EXONUCLEASE"/>
    <property type="match status" value="1"/>
</dbReference>
<sequence>MIRTKVTRKFRDFEIYSGEILSKNPTVVGLDTETVIHSNNTMGFGIDTIQICLEETENECIIDNTVNFTTKISNNKFYIVYIFLMSSFYKCTLPTNLRKILVSNKIIKVGCDIMTDVNRLKQIYDFTHRGYIDTQYVVKSTGGLDYSLDSLSIKYLGMGKLSKKSNLYSSWNIKSFKKFDTKQLRYASFDAYLSLCTYLHLIVCSYTQKEQCSLKNNNLDDSNENKNMIINNSNMTDNIITLDNLDETSYNDLWYYLINKSYIFSGKKPTTLNKIINVICTGYKPWIKVYNKKELIHICKCAIEIWKDKKLIIINELEETIQLNNINHEYNIQKLSNDYDNDNILHNLKNIIPPQGMKEDSIINCITNSNWANKSMTDRKINAIKFVNDIIKNNILIMNDNGRYIFNNYLHEAEIINEPKDNILISLTKIIPIAGMKKQSLINFIKNSNWSNLTMEERHINASNYISDLIKLGTLIKINDMKYIINK</sequence>
<proteinExistence type="predicted"/>
<dbReference type="GO" id="GO:0003676">
    <property type="term" value="F:nucleic acid binding"/>
    <property type="evidence" value="ECO:0007669"/>
    <property type="project" value="InterPro"/>
</dbReference>
<dbReference type="GO" id="GO:0008408">
    <property type="term" value="F:3'-5' exonuclease activity"/>
    <property type="evidence" value="ECO:0007669"/>
    <property type="project" value="InterPro"/>
</dbReference>
<keyword evidence="1" id="KW-0540">Nuclease</keyword>
<dbReference type="SUPFAM" id="SSF53098">
    <property type="entry name" value="Ribonuclease H-like"/>
    <property type="match status" value="1"/>
</dbReference>
<gene>
    <name evidence="4" type="ORF">LCPAC102_00830</name>
</gene>
<evidence type="ECO:0000313" key="4">
    <source>
        <dbReference type="EMBL" id="QBK90170.1"/>
    </source>
</evidence>
<name>A0A481Z688_9VIRU</name>
<dbReference type="EMBL" id="MK500467">
    <property type="protein sequence ID" value="QBK90170.1"/>
    <property type="molecule type" value="Genomic_DNA"/>
</dbReference>
<evidence type="ECO:0000259" key="3">
    <source>
        <dbReference type="Pfam" id="PF01612"/>
    </source>
</evidence>
<feature type="domain" description="3'-5' exonuclease" evidence="3">
    <location>
        <begin position="23"/>
        <end position="198"/>
    </location>
</feature>
<evidence type="ECO:0000256" key="2">
    <source>
        <dbReference type="ARBA" id="ARBA00022801"/>
    </source>
</evidence>
<dbReference type="InterPro" id="IPR012337">
    <property type="entry name" value="RNaseH-like_sf"/>
</dbReference>
<dbReference type="InterPro" id="IPR002562">
    <property type="entry name" value="3'-5'_exonuclease_dom"/>
</dbReference>
<keyword evidence="4" id="KW-0269">Exonuclease</keyword>
<evidence type="ECO:0000256" key="1">
    <source>
        <dbReference type="ARBA" id="ARBA00022722"/>
    </source>
</evidence>
<dbReference type="Gene3D" id="3.30.420.10">
    <property type="entry name" value="Ribonuclease H-like superfamily/Ribonuclease H"/>
    <property type="match status" value="1"/>
</dbReference>
<accession>A0A481Z688</accession>